<keyword evidence="3" id="KW-1185">Reference proteome</keyword>
<dbReference type="Pfam" id="PF03781">
    <property type="entry name" value="FGE-sulfatase"/>
    <property type="match status" value="1"/>
</dbReference>
<dbReference type="PANTHER" id="PTHR23150">
    <property type="entry name" value="SULFATASE MODIFYING FACTOR 1, 2"/>
    <property type="match status" value="1"/>
</dbReference>
<dbReference type="InterPro" id="IPR042095">
    <property type="entry name" value="SUMF_sf"/>
</dbReference>
<dbReference type="EMBL" id="VCLB01000005">
    <property type="protein sequence ID" value="TNB47818.1"/>
    <property type="molecule type" value="Genomic_DNA"/>
</dbReference>
<dbReference type="AlphaFoldDB" id="A0A5C4JR51"/>
<evidence type="ECO:0000313" key="2">
    <source>
        <dbReference type="EMBL" id="TNB47818.1"/>
    </source>
</evidence>
<name>A0A5C4JR51_9HYPH</name>
<evidence type="ECO:0000259" key="1">
    <source>
        <dbReference type="Pfam" id="PF03781"/>
    </source>
</evidence>
<proteinExistence type="predicted"/>
<dbReference type="Gene3D" id="3.90.1580.10">
    <property type="entry name" value="paralog of FGE (formylglycine-generating enzyme)"/>
    <property type="match status" value="1"/>
</dbReference>
<reference evidence="2 3" key="1">
    <citation type="submission" date="2019-06" db="EMBL/GenBank/DDBJ databases">
        <title>Martelella lutilitoris sp. nov., isolated from a tidal mudflat.</title>
        <authorList>
            <person name="Kim Y.-J."/>
        </authorList>
    </citation>
    <scope>NUCLEOTIDE SEQUENCE [LARGE SCALE GENOMIC DNA]</scope>
    <source>
        <strain evidence="2 3">GH2-6</strain>
    </source>
</reference>
<organism evidence="2 3">
    <name type="scientific">Martelella lutilitoris</name>
    <dbReference type="NCBI Taxonomy" id="2583532"/>
    <lineage>
        <taxon>Bacteria</taxon>
        <taxon>Pseudomonadati</taxon>
        <taxon>Pseudomonadota</taxon>
        <taxon>Alphaproteobacteria</taxon>
        <taxon>Hyphomicrobiales</taxon>
        <taxon>Aurantimonadaceae</taxon>
        <taxon>Martelella</taxon>
    </lineage>
</organism>
<comment type="caution">
    <text evidence="2">The sequence shown here is derived from an EMBL/GenBank/DDBJ whole genome shotgun (WGS) entry which is preliminary data.</text>
</comment>
<dbReference type="SUPFAM" id="SSF56436">
    <property type="entry name" value="C-type lectin-like"/>
    <property type="match status" value="1"/>
</dbReference>
<accession>A0A5C4JR51</accession>
<dbReference type="InterPro" id="IPR016187">
    <property type="entry name" value="CTDL_fold"/>
</dbReference>
<dbReference type="OrthoDB" id="9768004at2"/>
<evidence type="ECO:0000313" key="3">
    <source>
        <dbReference type="Proteomes" id="UP000307874"/>
    </source>
</evidence>
<dbReference type="InterPro" id="IPR005532">
    <property type="entry name" value="SUMF_dom"/>
</dbReference>
<sequence>MDDAVKGCCAVSRNAGEPAPASAPAAAPSVAGERSNAIFIPGGRSHVGMDNPVIPLDGEGPARSVKLNDYRLEAQTVTIGRFADFVAATGYVSEAERFGWSAVFAGLLPAETEVTGNAPSTPWWVRIDGASWRQPEGPGSSIDDRLDHPVTQVSHADALAFAEWVGGRLPSEAEWERAAHGGVRGRKFAWGNDEPDDETIFCNIWQGTFPHTNTMADGYMGTAPARSFEPNEGGFYNMAGNVWEWTADPYRIRSLSRHAKKRNADAVAANERLLKGGSFLCHISYCYRYRIAARMALTPDSAASNVGFRVAYDA</sequence>
<protein>
    <submittedName>
        <fullName evidence="2">Formylglycine-generating enzyme family protein</fullName>
    </submittedName>
</protein>
<gene>
    <name evidence="2" type="ORF">FF124_09495</name>
</gene>
<dbReference type="Proteomes" id="UP000307874">
    <property type="component" value="Unassembled WGS sequence"/>
</dbReference>
<dbReference type="RefSeq" id="WP_138748263.1">
    <property type="nucleotide sequence ID" value="NZ_VCLB01000005.1"/>
</dbReference>
<dbReference type="GO" id="GO:0120147">
    <property type="term" value="F:formylglycine-generating oxidase activity"/>
    <property type="evidence" value="ECO:0007669"/>
    <property type="project" value="TreeGrafter"/>
</dbReference>
<feature type="domain" description="Sulfatase-modifying factor enzyme-like" evidence="1">
    <location>
        <begin position="36"/>
        <end position="311"/>
    </location>
</feature>
<dbReference type="PANTHER" id="PTHR23150:SF19">
    <property type="entry name" value="FORMYLGLYCINE-GENERATING ENZYME"/>
    <property type="match status" value="1"/>
</dbReference>
<dbReference type="InterPro" id="IPR051043">
    <property type="entry name" value="Sulfatase_Mod_Factor_Kinase"/>
</dbReference>